<dbReference type="Proteomes" id="UP000323258">
    <property type="component" value="Unassembled WGS sequence"/>
</dbReference>
<proteinExistence type="predicted"/>
<accession>A0A5D4GTE9</accession>
<reference evidence="1 2" key="1">
    <citation type="submission" date="2019-08" db="EMBL/GenBank/DDBJ databases">
        <authorList>
            <person name="Seo Y.L."/>
        </authorList>
    </citation>
    <scope>NUCLEOTIDE SEQUENCE [LARGE SCALE GENOMIC DNA]</scope>
    <source>
        <strain evidence="1 2">MaA-C15</strain>
    </source>
</reference>
<gene>
    <name evidence="1" type="ORF">FY036_16545</name>
</gene>
<dbReference type="Pfam" id="PF10098">
    <property type="entry name" value="DUF2336"/>
    <property type="match status" value="1"/>
</dbReference>
<protein>
    <submittedName>
        <fullName evidence="1">DUF2336 domain-containing protein</fullName>
    </submittedName>
</protein>
<dbReference type="AlphaFoldDB" id="A0A5D4GTE9"/>
<dbReference type="PIRSF" id="PIRSF035865">
    <property type="entry name" value="UCP035865"/>
    <property type="match status" value="1"/>
</dbReference>
<sequence>MVIKHFLRWIGNARVSERAAAASALAHAFLDHQLPFEDRCEAEAALTLLLDDPSPKVRAALAEAVSMSCHAPAQIVAALAADQEEVAAVVLVRSPLLTDADLIDRVASSDGSIQALVASRPYVSMSLSAAIAEVGEPVACLALLGNGGADIASLSFRRMAERFGHEASLREAMLSDPRLPGDCRHTLLVKLGEALKSSPLVVALMGAARAERVTREACQRASLTLIDNTSRTEHAALIEHLRLRGDLTAAFLIRAIAHGKVDFLGSVLMALSGQSESRVRAILSSGRDVAVIALFRAAGLGEVLHRVFLCALQVWRAVALGKRVAGAQEVSWLMLKEIGAAPGQSGYSERDREIATLVKTIHLETLRENARHHALAIAAA</sequence>
<evidence type="ECO:0000313" key="1">
    <source>
        <dbReference type="EMBL" id="TYR31039.1"/>
    </source>
</evidence>
<dbReference type="InterPro" id="IPR014598">
    <property type="entry name" value="UCP035865"/>
</dbReference>
<dbReference type="RefSeq" id="WP_148915840.1">
    <property type="nucleotide sequence ID" value="NZ_VSZS01000065.1"/>
</dbReference>
<evidence type="ECO:0000313" key="2">
    <source>
        <dbReference type="Proteomes" id="UP000323258"/>
    </source>
</evidence>
<dbReference type="OrthoDB" id="9798569at2"/>
<comment type="caution">
    <text evidence="1">The sequence shown here is derived from an EMBL/GenBank/DDBJ whole genome shotgun (WGS) entry which is preliminary data.</text>
</comment>
<name>A0A5D4GTE9_9HYPH</name>
<dbReference type="InterPro" id="IPR019285">
    <property type="entry name" value="DUF2336"/>
</dbReference>
<organism evidence="1 2">
    <name type="scientific">Neoaquamicrobium microcysteis</name>
    <dbReference type="NCBI Taxonomy" id="2682781"/>
    <lineage>
        <taxon>Bacteria</taxon>
        <taxon>Pseudomonadati</taxon>
        <taxon>Pseudomonadota</taxon>
        <taxon>Alphaproteobacteria</taxon>
        <taxon>Hyphomicrobiales</taxon>
        <taxon>Phyllobacteriaceae</taxon>
        <taxon>Neoaquamicrobium</taxon>
    </lineage>
</organism>
<reference evidence="1 2" key="2">
    <citation type="submission" date="2019-09" db="EMBL/GenBank/DDBJ databases">
        <title>Mesorhizobium sp. MaA-C15 isolated from Microcystis aeruginosa.</title>
        <authorList>
            <person name="Jeong S.E."/>
            <person name="Jin H.M."/>
            <person name="Jeon C.O."/>
        </authorList>
    </citation>
    <scope>NUCLEOTIDE SEQUENCE [LARGE SCALE GENOMIC DNA]</scope>
    <source>
        <strain evidence="1 2">MaA-C15</strain>
    </source>
</reference>
<keyword evidence="2" id="KW-1185">Reference proteome</keyword>
<dbReference type="EMBL" id="VSZS01000065">
    <property type="protein sequence ID" value="TYR31039.1"/>
    <property type="molecule type" value="Genomic_DNA"/>
</dbReference>